<feature type="compositionally biased region" description="Basic and acidic residues" evidence="2">
    <location>
        <begin position="326"/>
        <end position="344"/>
    </location>
</feature>
<evidence type="ECO:0000259" key="3">
    <source>
        <dbReference type="Pfam" id="PF18014"/>
    </source>
</evidence>
<feature type="region of interest" description="Disordered" evidence="2">
    <location>
        <begin position="103"/>
        <end position="138"/>
    </location>
</feature>
<evidence type="ECO:0000313" key="4">
    <source>
        <dbReference type="EMBL" id="KAK8788157.1"/>
    </source>
</evidence>
<feature type="region of interest" description="Disordered" evidence="2">
    <location>
        <begin position="236"/>
        <end position="345"/>
    </location>
</feature>
<feature type="compositionally biased region" description="Polar residues" evidence="2">
    <location>
        <begin position="457"/>
        <end position="467"/>
    </location>
</feature>
<feature type="compositionally biased region" description="Polar residues" evidence="2">
    <location>
        <begin position="1"/>
        <end position="11"/>
    </location>
</feature>
<protein>
    <recommendedName>
        <fullName evidence="3">YitH/HolE acetyltransferase (GNAT) domain-containing protein</fullName>
    </recommendedName>
</protein>
<feature type="compositionally biased region" description="Low complexity" evidence="2">
    <location>
        <begin position="27"/>
        <end position="36"/>
    </location>
</feature>
<feature type="region of interest" description="Disordered" evidence="2">
    <location>
        <begin position="451"/>
        <end position="515"/>
    </location>
</feature>
<feature type="region of interest" description="Disordered" evidence="2">
    <location>
        <begin position="1582"/>
        <end position="1606"/>
    </location>
</feature>
<dbReference type="PANTHER" id="PTHR47237:SF1">
    <property type="entry name" value="SLL0310 PROTEIN"/>
    <property type="match status" value="1"/>
</dbReference>
<dbReference type="Gene3D" id="3.40.630.90">
    <property type="match status" value="1"/>
</dbReference>
<feature type="compositionally biased region" description="Basic and acidic residues" evidence="2">
    <location>
        <begin position="1247"/>
        <end position="1259"/>
    </location>
</feature>
<keyword evidence="5" id="KW-1185">Reference proteome</keyword>
<comment type="caution">
    <text evidence="4">The sequence shown here is derived from an EMBL/GenBank/DDBJ whole genome shotgun (WGS) entry which is preliminary data.</text>
</comment>
<feature type="compositionally biased region" description="Polar residues" evidence="2">
    <location>
        <begin position="290"/>
        <end position="307"/>
    </location>
</feature>
<feature type="region of interest" description="Disordered" evidence="2">
    <location>
        <begin position="184"/>
        <end position="219"/>
    </location>
</feature>
<evidence type="ECO:0000256" key="1">
    <source>
        <dbReference type="SAM" id="Coils"/>
    </source>
</evidence>
<dbReference type="EMBL" id="JARKHS020001101">
    <property type="protein sequence ID" value="KAK8788157.1"/>
    <property type="molecule type" value="Genomic_DNA"/>
</dbReference>
<dbReference type="InterPro" id="IPR052729">
    <property type="entry name" value="Acyl/Acetyltrans_Enzymes"/>
</dbReference>
<feature type="region of interest" description="Disordered" evidence="2">
    <location>
        <begin position="1"/>
        <end position="83"/>
    </location>
</feature>
<feature type="region of interest" description="Disordered" evidence="2">
    <location>
        <begin position="1072"/>
        <end position="1093"/>
    </location>
</feature>
<accession>A0AAQ4FLN0</accession>
<proteinExistence type="predicted"/>
<dbReference type="Pfam" id="PF18014">
    <property type="entry name" value="Acetyltransf_18"/>
    <property type="match status" value="1"/>
</dbReference>
<feature type="region of interest" description="Disordered" evidence="2">
    <location>
        <begin position="1218"/>
        <end position="1259"/>
    </location>
</feature>
<feature type="region of interest" description="Disordered" evidence="2">
    <location>
        <begin position="1016"/>
        <end position="1044"/>
    </location>
</feature>
<feature type="region of interest" description="Disordered" evidence="2">
    <location>
        <begin position="1672"/>
        <end position="1698"/>
    </location>
</feature>
<feature type="domain" description="YitH/HolE acetyltransferase (GNAT)" evidence="3">
    <location>
        <begin position="2341"/>
        <end position="2421"/>
    </location>
</feature>
<feature type="compositionally biased region" description="Basic and acidic residues" evidence="2">
    <location>
        <begin position="112"/>
        <end position="122"/>
    </location>
</feature>
<feature type="region of interest" description="Disordered" evidence="2">
    <location>
        <begin position="1987"/>
        <end position="2058"/>
    </location>
</feature>
<feature type="compositionally biased region" description="Basic and acidic residues" evidence="2">
    <location>
        <begin position="490"/>
        <end position="505"/>
    </location>
</feature>
<dbReference type="Proteomes" id="UP001321473">
    <property type="component" value="Unassembled WGS sequence"/>
</dbReference>
<feature type="compositionally biased region" description="Low complexity" evidence="2">
    <location>
        <begin position="1684"/>
        <end position="1695"/>
    </location>
</feature>
<gene>
    <name evidence="4" type="ORF">V5799_022068</name>
</gene>
<sequence length="2470" mass="268182">MRCSRSRTGNTPPAELAGHRSQPGVVLGSPSTSASAGLGGGSRTLIAFSSSASSQGGGSSSVHRRVSSHAGGQRLDPAGSASAMHRSLIGHGGILSGNEHTHLRMQSSRSDSLIHEMAHSSESRSASQRTSGNGINGLTSIHITPISSGMESMFDSRTSRDQRVRGKTRSGEANAFLLAQQLEESGSSISSRRARRLSGSQIRHSRSAAMSASLSPTNREEHGALRELVEMEMHGVSSGHGRLGSPMAAANKAGSFHSSSEMRHEAQRHTSSSLAADAKSSRSGALQAAHGTSSGHVQDSRTVTSSEKMVRALTSRGSKGVLESASKTEHDSAKRLKSLTDQRKMSASKLSMASLSKSATHKELAGVPGMFSTDATLLTSGASQIGQGIEMSTTLTAGRMRGAAVTKESNASSFASREKVHAVGSTAGSKSLVSSSTAETAKLAAAGTTVEGATTESQKQVSATGVQQKAGAGILTDSRDKPSLLTPGLLEKKTSSKSMVRESVHQSRSPLGKTDTLSTLTDVKGEMVSTSISQGAVQQKLLDSGTKPLVPGLSEKTTVYTSSTPERVSSNTIIKESVYERSFPSEKTPETAILSDAQARTLITTAEQNTLQQSLTDKQATHTLLDKVDKVTPVKTSSKSQFQETTLQASFTSQKAPDVLKTADTRGKTTYSTQQVTLQQTGGLETAGATLLDTHDKTSLLAPTLLKERTSSKSLIQKSAHRTSLPSDKIQTISTLSDSIFTTPTPKGTSSKSIVQESVYRRSISSERAPDTPMLSDVHGKTVTAAEEQGTFHQQTLTDKQSARTLLDTDDKTGLSFQKETQIQESINKEDFTTQKATDMLKTADAQHKTVYSTEQAALQQTSGLEQKAVTALVESHDKPLLEKRTTSKSLVQVHRASFPSDKMALNTTLADTSGKMSTSVRQETIQHKLFDSGTTFTLTDLSEKSGLLTSAMPKKTPSRSLIQESVHRALSSSHKAPDALIVSDNKSTTLTTFSEQGAVQQIVSDKGTAQTQLDVQEKSTVMPPSSLKKRPSSRSLLQRTSFQMDKQADIPKVTVSQDELLVRSAKLDFPQQKTSTKSVSKESVSRTTSSSAKVAGSKEEILGVSANEDVTQRKIVGKDSQTSTDASNYLLSSGAQLTMTQKSSARWKDNAPFQQLFFEKIEGSKYQKSFDSALDGGVKEDFQSFQITSGTEPTQVAIQPEPLLTKSPHELTAEYASERKEKQVGSATTLTPMPEFPLLGSTPKASSEEVHYTETERRVTDRSDALQWPRFDASSRLGAAAALFDTPLETTHFDQRPLETELSQSKEMIEQTTRVENQAGASVEFPRTKRVFGPKTREEYEQSKVVEPLIEPQTAHLLYEAEVQRKIGEQARYQTYTDSNLVQYTPQDPILAEIVREVERKIEASARYHVEPLPDDVLTVRSSKGIESLGLLKYETYEEELLMRRSVDDLTQEPQKPVTETIEKTFIGTGQVEIGSDQEAYSGVLEEFYSEAARKKEKEQEPAELIQTGALATVDTTKEVKVKTEELVSGVTEETQEESRVTMKELEQRAQVQEREVETKKLTPEKPFDLLREERKRLFEQHGSMSPISGAQKEERKASVQEKKMVETTRRVGLITAQSETDEREGKVYVKKHEGQETSENAVRRFIAAAIEEAARREEAKKGVKRFREFPCSAEESSRKVQAESSESSAMESSAEQERRIEELKVEKEKSLPQLVRCKSIAELIEQIIEQHVSGTDVRKHAIAPERQEAARTTDRPAEVHPNIMQQQIPVYYQTATTSPRLGDQYVDDYRYSLLGVGRKSDGNIDHSQLESASQGEHRISFSSGRGARCVIRKLEPGALTYLVEVAPADKAQENQTDMVMAEEQVLVSEIFDHITAPSLRASSSGTKVNEPITLSPAASLTAIRNAYAEAVARRILGGRSASGAEGVLAAAQKAQFFDQKQWSRDGKTASSTSVHSAPSVEDYMLQTMLASGMLKNKTEPWAKKTSKFESEVSTRAPSVDKLSKTAASSEGIVAPPPTPPSNAEYATEAEEGTESGTGIGKAQELAAQTPKDVPPNAAFASATAESASVSTVIEAEKPTVAAEAAGSAEKISSAAASGWAATQELQTTTTTTTIVKSETQQAVAEQQSAGNLKGVVRTSSSTCALCNKQIPAEKALESFICFGLHDVPKNLASIPSSISENVKLRIATDDDVRQLLSLPFKDADSACVVPAAVVTRHILCPRGFFVAIDISQGTICGAASIIIFDEEVAFCGFCHIFEDYQFKEVGALLWNQMLHLTSGKNLFTLLPEPESQELQNIYQFPFNPATGILFGTARLSRAAFARTILVLEYKDKYFDALASYDKHVFGFNRKRYLASTVHEVGLDIRVATRNERNICGYGGVQRDEVGRRILRWLFADDAETAESLLSSLLASCSDEDEVDLIAAFFLRSTATRPILDKIGSRELKPWRMLYTKREPVHSYGRIVCLTTA</sequence>
<evidence type="ECO:0000256" key="2">
    <source>
        <dbReference type="SAM" id="MobiDB-lite"/>
    </source>
</evidence>
<keyword evidence="1" id="KW-0175">Coiled coil</keyword>
<dbReference type="InterPro" id="IPR041496">
    <property type="entry name" value="YitH/HolE_GNAT"/>
</dbReference>
<evidence type="ECO:0000313" key="5">
    <source>
        <dbReference type="Proteomes" id="UP001321473"/>
    </source>
</evidence>
<feature type="compositionally biased region" description="Polar residues" evidence="2">
    <location>
        <begin position="208"/>
        <end position="217"/>
    </location>
</feature>
<reference evidence="4 5" key="1">
    <citation type="journal article" date="2023" name="Arcadia Sci">
        <title>De novo assembly of a long-read Amblyomma americanum tick genome.</title>
        <authorList>
            <person name="Chou S."/>
            <person name="Poskanzer K.E."/>
            <person name="Rollins M."/>
            <person name="Thuy-Boun P.S."/>
        </authorList>
    </citation>
    <scope>NUCLEOTIDE SEQUENCE [LARGE SCALE GENOMIC DNA]</scope>
    <source>
        <strain evidence="4">F_SG_1</strain>
        <tissue evidence="4">Salivary glands</tissue>
    </source>
</reference>
<name>A0AAQ4FLN0_AMBAM</name>
<dbReference type="PANTHER" id="PTHR47237">
    <property type="entry name" value="SLL0310 PROTEIN"/>
    <property type="match status" value="1"/>
</dbReference>
<organism evidence="4 5">
    <name type="scientific">Amblyomma americanum</name>
    <name type="common">Lone star tick</name>
    <dbReference type="NCBI Taxonomy" id="6943"/>
    <lineage>
        <taxon>Eukaryota</taxon>
        <taxon>Metazoa</taxon>
        <taxon>Ecdysozoa</taxon>
        <taxon>Arthropoda</taxon>
        <taxon>Chelicerata</taxon>
        <taxon>Arachnida</taxon>
        <taxon>Acari</taxon>
        <taxon>Parasitiformes</taxon>
        <taxon>Ixodida</taxon>
        <taxon>Ixodoidea</taxon>
        <taxon>Ixodidae</taxon>
        <taxon>Amblyomminae</taxon>
        <taxon>Amblyomma</taxon>
    </lineage>
</organism>
<feature type="compositionally biased region" description="Basic and acidic residues" evidence="2">
    <location>
        <begin position="1593"/>
        <end position="1606"/>
    </location>
</feature>
<feature type="coiled-coil region" evidence="1">
    <location>
        <begin position="1537"/>
        <end position="1564"/>
    </location>
</feature>